<reference evidence="1" key="1">
    <citation type="journal article" date="2013" name="Genome Announc.">
        <title>Draft Genome Sequence of Loktanella cinnabarina LL-001T, Isolated from Deep-Sea Floor Sediment.</title>
        <authorList>
            <person name="Nishi S."/>
            <person name="Tsubouchi T."/>
            <person name="Takaki Y."/>
            <person name="Koyanagi R."/>
            <person name="Satoh N."/>
            <person name="Maruyama T."/>
            <person name="Hatada Y."/>
        </authorList>
    </citation>
    <scope>NUCLEOTIDE SEQUENCE [LARGE SCALE GENOMIC DNA]</scope>
    <source>
        <strain evidence="1">LL-001</strain>
    </source>
</reference>
<dbReference type="AlphaFoldDB" id="U3AMJ8"/>
<dbReference type="InterPro" id="IPR029044">
    <property type="entry name" value="Nucleotide-diphossugar_trans"/>
</dbReference>
<name>U3AMJ8_9RHOB</name>
<proteinExistence type="predicted"/>
<dbReference type="CDD" id="cd00761">
    <property type="entry name" value="Glyco_tranf_GTA_type"/>
    <property type="match status" value="1"/>
</dbReference>
<dbReference type="Gene3D" id="3.90.550.10">
    <property type="entry name" value="Spore Coat Polysaccharide Biosynthesis Protein SpsA, Chain A"/>
    <property type="match status" value="1"/>
</dbReference>
<keyword evidence="1" id="KW-0808">Transferase</keyword>
<keyword evidence="2" id="KW-1185">Reference proteome</keyword>
<sequence>MAQTLPANEIILSVPSADDVPSDIDWSAQPVPTRVLQTPKGLCIQRNHALDVALPENDIIVFFDDDFFPSRYALEGIANAFEAFPEIAGLTGRLLADGIQSSGISPAEAARMVAEWDETQSGAVTEPKTFMADGVGLYGCNMAMRSSRIGDKRFDERLPLYGWQEDVDFASRLEGRKIKCDALVGVHCGVKVGRERNGGPLGYSQVANPYYLIRKGSMPLSFGLRLGVRNILSNHARAFRPEPWVDRRGRAKGNWLALIDILRGRSAPERILQLSRKR</sequence>
<dbReference type="EMBL" id="BATB01000025">
    <property type="protein sequence ID" value="GAD55963.1"/>
    <property type="molecule type" value="Genomic_DNA"/>
</dbReference>
<dbReference type="Proteomes" id="UP000016566">
    <property type="component" value="Unassembled WGS sequence"/>
</dbReference>
<dbReference type="eggNOG" id="COG1216">
    <property type="taxonomic scope" value="Bacteria"/>
</dbReference>
<dbReference type="STRING" id="1337093.MBELCI_2015"/>
<gene>
    <name evidence="1" type="ORF">MBELCI_2015</name>
</gene>
<protein>
    <submittedName>
        <fullName evidence="1">Putative glycosyltransferase protein</fullName>
    </submittedName>
</protein>
<accession>U3AMJ8</accession>
<organism evidence="1 2">
    <name type="scientific">Limimaricola cinnabarinus LL-001</name>
    <dbReference type="NCBI Taxonomy" id="1337093"/>
    <lineage>
        <taxon>Bacteria</taxon>
        <taxon>Pseudomonadati</taxon>
        <taxon>Pseudomonadota</taxon>
        <taxon>Alphaproteobacteria</taxon>
        <taxon>Rhodobacterales</taxon>
        <taxon>Paracoccaceae</taxon>
        <taxon>Limimaricola</taxon>
    </lineage>
</organism>
<dbReference type="SUPFAM" id="SSF53448">
    <property type="entry name" value="Nucleotide-diphospho-sugar transferases"/>
    <property type="match status" value="1"/>
</dbReference>
<comment type="caution">
    <text evidence="1">The sequence shown here is derived from an EMBL/GenBank/DDBJ whole genome shotgun (WGS) entry which is preliminary data.</text>
</comment>
<evidence type="ECO:0000313" key="1">
    <source>
        <dbReference type="EMBL" id="GAD55963.1"/>
    </source>
</evidence>
<evidence type="ECO:0000313" key="2">
    <source>
        <dbReference type="Proteomes" id="UP000016566"/>
    </source>
</evidence>
<dbReference type="GO" id="GO:0016740">
    <property type="term" value="F:transferase activity"/>
    <property type="evidence" value="ECO:0007669"/>
    <property type="project" value="UniProtKB-KW"/>
</dbReference>